<dbReference type="GO" id="GO:0016787">
    <property type="term" value="F:hydrolase activity"/>
    <property type="evidence" value="ECO:0007669"/>
    <property type="project" value="UniProtKB-KW"/>
</dbReference>
<evidence type="ECO:0000256" key="2">
    <source>
        <dbReference type="ARBA" id="ARBA00022723"/>
    </source>
</evidence>
<comment type="cofactor">
    <cofactor evidence="1">
        <name>Zn(2+)</name>
        <dbReference type="ChEBI" id="CHEBI:29105"/>
    </cofactor>
</comment>
<dbReference type="RefSeq" id="XP_013898433.1">
    <property type="nucleotide sequence ID" value="XM_014042979.1"/>
</dbReference>
<dbReference type="EMBL" id="KK101855">
    <property type="protein sequence ID" value="KIY99413.1"/>
    <property type="molecule type" value="Genomic_DNA"/>
</dbReference>
<dbReference type="Pfam" id="PF18089">
    <property type="entry name" value="DAPG_hydrolase"/>
    <property type="match status" value="1"/>
</dbReference>
<dbReference type="InterPro" id="IPR041526">
    <property type="entry name" value="DAPG_hydrolase"/>
</dbReference>
<dbReference type="OrthoDB" id="541001at2759"/>
<gene>
    <name evidence="6" type="ORF">MNEG_8548</name>
</gene>
<evidence type="ECO:0000256" key="4">
    <source>
        <dbReference type="ARBA" id="ARBA00022833"/>
    </source>
</evidence>
<evidence type="ECO:0000256" key="1">
    <source>
        <dbReference type="ARBA" id="ARBA00001947"/>
    </source>
</evidence>
<dbReference type="GeneID" id="25741424"/>
<evidence type="ECO:0000313" key="6">
    <source>
        <dbReference type="EMBL" id="KIY99413.1"/>
    </source>
</evidence>
<organism evidence="6 7">
    <name type="scientific">Monoraphidium neglectum</name>
    <dbReference type="NCBI Taxonomy" id="145388"/>
    <lineage>
        <taxon>Eukaryota</taxon>
        <taxon>Viridiplantae</taxon>
        <taxon>Chlorophyta</taxon>
        <taxon>core chlorophytes</taxon>
        <taxon>Chlorophyceae</taxon>
        <taxon>CS clade</taxon>
        <taxon>Sphaeropleales</taxon>
        <taxon>Selenastraceae</taxon>
        <taxon>Monoraphidium</taxon>
    </lineage>
</organism>
<protein>
    <recommendedName>
        <fullName evidence="5">DAPG hydrolase PhiG domain-containing protein</fullName>
    </recommendedName>
</protein>
<proteinExistence type="predicted"/>
<keyword evidence="2" id="KW-0479">Metal-binding</keyword>
<dbReference type="KEGG" id="mng:MNEG_8548"/>
<keyword evidence="4" id="KW-0862">Zinc</keyword>
<dbReference type="Proteomes" id="UP000054498">
    <property type="component" value="Unassembled WGS sequence"/>
</dbReference>
<sequence>MLRFWFDGNVDGEMVHPVDGKTYSRYLVWHPRDHIEQRTVSPGRGGGQEGAKWFINEFFLSKKTEGWVRGDDAKEWSDQLFTKVVLTVQKLDASGLSLAFQLPGIGAKPVSLTHEWSTTPEGAALVSTMYIGVPNGDDPATKALNSIAKSIFACGGDAEAAARAWQLHCLEEMGNTKFFLPQLYASLVAGDTAGSVGASIPAQ</sequence>
<keyword evidence="3" id="KW-0378">Hydrolase</keyword>
<reference evidence="6 7" key="1">
    <citation type="journal article" date="2013" name="BMC Genomics">
        <title>Reconstruction of the lipid metabolism for the microalga Monoraphidium neglectum from its genome sequence reveals characteristics suitable for biofuel production.</title>
        <authorList>
            <person name="Bogen C."/>
            <person name="Al-Dilaimi A."/>
            <person name="Albersmeier A."/>
            <person name="Wichmann J."/>
            <person name="Grundmann M."/>
            <person name="Rupp O."/>
            <person name="Lauersen K.J."/>
            <person name="Blifernez-Klassen O."/>
            <person name="Kalinowski J."/>
            <person name="Goesmann A."/>
            <person name="Mussgnug J.H."/>
            <person name="Kruse O."/>
        </authorList>
    </citation>
    <scope>NUCLEOTIDE SEQUENCE [LARGE SCALE GENOMIC DNA]</scope>
    <source>
        <strain evidence="6 7">SAG 48.87</strain>
    </source>
</reference>
<name>A0A0D2KVK4_9CHLO</name>
<feature type="domain" description="DAPG hydrolase PhiG" evidence="5">
    <location>
        <begin position="105"/>
        <end position="185"/>
    </location>
</feature>
<dbReference type="AlphaFoldDB" id="A0A0D2KVK4"/>
<accession>A0A0D2KVK4</accession>
<evidence type="ECO:0000256" key="3">
    <source>
        <dbReference type="ARBA" id="ARBA00022801"/>
    </source>
</evidence>
<keyword evidence="7" id="KW-1185">Reference proteome</keyword>
<dbReference type="GO" id="GO:0046872">
    <property type="term" value="F:metal ion binding"/>
    <property type="evidence" value="ECO:0007669"/>
    <property type="project" value="UniProtKB-KW"/>
</dbReference>
<evidence type="ECO:0000313" key="7">
    <source>
        <dbReference type="Proteomes" id="UP000054498"/>
    </source>
</evidence>
<evidence type="ECO:0000259" key="5">
    <source>
        <dbReference type="Pfam" id="PF18089"/>
    </source>
</evidence>